<dbReference type="Proteomes" id="UP000006166">
    <property type="component" value="Plasmid SV1_cp32-4"/>
</dbReference>
<dbReference type="InterPro" id="IPR006739">
    <property type="entry name" value="DUF603"/>
</dbReference>
<protein>
    <submittedName>
        <fullName evidence="2">Uncharacterized protein</fullName>
    </submittedName>
</protein>
<dbReference type="Pfam" id="PF04645">
    <property type="entry name" value="DUF603"/>
    <property type="match status" value="1"/>
</dbReference>
<evidence type="ECO:0000256" key="1">
    <source>
        <dbReference type="SAM" id="Coils"/>
    </source>
</evidence>
<reference evidence="2 3" key="1">
    <citation type="journal article" date="2011" name="J. Bacteriol.">
        <title>Whole genome sequence of an unusual Borrelia burgdorferi sensu lato isolate.</title>
        <authorList>
            <person name="Casjens S.R."/>
            <person name="Fraser-Liggett C.M."/>
            <person name="Mongodin E.F."/>
            <person name="Qiu W.G."/>
            <person name="Dunn J.J."/>
            <person name="Luft B.J."/>
            <person name="Schutzer S.E."/>
        </authorList>
    </citation>
    <scope>NUCLEOTIDE SEQUENCE [LARGE SCALE GENOMIC DNA]</scope>
    <source>
        <strain evidence="2 3">SV1</strain>
    </source>
</reference>
<organism evidence="2 3">
    <name type="scientific">Borreliella finlandensis</name>
    <dbReference type="NCBI Taxonomy" id="498741"/>
    <lineage>
        <taxon>Bacteria</taxon>
        <taxon>Pseudomonadati</taxon>
        <taxon>Spirochaetota</taxon>
        <taxon>Spirochaetia</taxon>
        <taxon>Spirochaetales</taxon>
        <taxon>Borreliaceae</taxon>
        <taxon>Borreliella</taxon>
    </lineage>
</organism>
<dbReference type="AlphaFoldDB" id="A0A806C3J5"/>
<feature type="coiled-coil region" evidence="1">
    <location>
        <begin position="48"/>
        <end position="75"/>
    </location>
</feature>
<keyword evidence="1" id="KW-0175">Coiled coil</keyword>
<accession>A0A806C3J5</accession>
<dbReference type="EMBL" id="CP001520">
    <property type="protein sequence ID" value="ACN93388.1"/>
    <property type="molecule type" value="Genomic_DNA"/>
</dbReference>
<name>A0A806C3J5_9SPIR</name>
<keyword evidence="2" id="KW-0614">Plasmid</keyword>
<keyword evidence="3" id="KW-1185">Reference proteome</keyword>
<sequence>MERFNLELGFMRVFKQYSSVELASMLSKIENLRFETNSLSKECNKKSRKCVNEKINSLKNELNDLIKECSIREMEFYYEYIKRLSAVHEVENKGRYKSIRVNLNQAKLFTTLQKQYKTQFGVDIFQFIKLSNSAVNFDRFKEKHLTLKQKNVIKSIQKNNKKKIILSGGIAS</sequence>
<gene>
    <name evidence="2" type="ORF">BSV1_R47</name>
</gene>
<evidence type="ECO:0000313" key="3">
    <source>
        <dbReference type="Proteomes" id="UP000006166"/>
    </source>
</evidence>
<geneLocation type="plasmid" evidence="2 3">
    <name>SV1_cp32-4</name>
</geneLocation>
<evidence type="ECO:0000313" key="2">
    <source>
        <dbReference type="EMBL" id="ACN93388.1"/>
    </source>
</evidence>
<proteinExistence type="predicted"/>